<keyword evidence="3" id="KW-0808">Transferase</keyword>
<evidence type="ECO:0000256" key="1">
    <source>
        <dbReference type="ARBA" id="ARBA00010633"/>
    </source>
</evidence>
<dbReference type="PANTHER" id="PTHR13610">
    <property type="entry name" value="METHYLTRANSFERASE DOMAIN-CONTAINING PROTEIN"/>
    <property type="match status" value="1"/>
</dbReference>
<dbReference type="PANTHER" id="PTHR13610:SF9">
    <property type="entry name" value="FI06469P"/>
    <property type="match status" value="1"/>
</dbReference>
<sequence length="192" mass="21467">MEVSIETRKPSKIGLFFIAATGGIATAISVVCFPFISPAFRKICLPYVPATHQQIENVIRALNGRSGSLIDLGSGDGRIQVLTAAKHGFKAYGIELNTWLVWYSKLQALINGLSSDTAFHKQDLWKHHLGKYDNIVIFGVDQMMEDIEKKFKSELRKDSLVIACRFPLPNTHPIMTIGHGVDTIWVYKISQH</sequence>
<proteinExistence type="inferred from homology"/>
<keyword evidence="2" id="KW-0489">Methyltransferase</keyword>
<dbReference type="GO" id="GO:0016279">
    <property type="term" value="F:protein-lysine N-methyltransferase activity"/>
    <property type="evidence" value="ECO:0007669"/>
    <property type="project" value="InterPro"/>
</dbReference>
<feature type="transmembrane region" description="Helical" evidence="5">
    <location>
        <begin position="12"/>
        <end position="36"/>
    </location>
</feature>
<dbReference type="GO" id="GO:0032259">
    <property type="term" value="P:methylation"/>
    <property type="evidence" value="ECO:0007669"/>
    <property type="project" value="UniProtKB-KW"/>
</dbReference>
<organism evidence="6 7">
    <name type="scientific">Atta cephalotes</name>
    <name type="common">Leafcutter ant</name>
    <dbReference type="NCBI Taxonomy" id="12957"/>
    <lineage>
        <taxon>Eukaryota</taxon>
        <taxon>Metazoa</taxon>
        <taxon>Ecdysozoa</taxon>
        <taxon>Arthropoda</taxon>
        <taxon>Hexapoda</taxon>
        <taxon>Insecta</taxon>
        <taxon>Pterygota</taxon>
        <taxon>Neoptera</taxon>
        <taxon>Endopterygota</taxon>
        <taxon>Hymenoptera</taxon>
        <taxon>Apocrita</taxon>
        <taxon>Aculeata</taxon>
        <taxon>Formicoidea</taxon>
        <taxon>Formicidae</taxon>
        <taxon>Myrmicinae</taxon>
        <taxon>Atta</taxon>
    </lineage>
</organism>
<protein>
    <recommendedName>
        <fullName evidence="8">Methyltransferase domain-containing protein</fullName>
    </recommendedName>
</protein>
<keyword evidence="5" id="KW-1133">Transmembrane helix</keyword>
<dbReference type="eggNOG" id="KOG4058">
    <property type="taxonomic scope" value="Eukaryota"/>
</dbReference>
<dbReference type="Proteomes" id="UP000005205">
    <property type="component" value="Unassembled WGS sequence"/>
</dbReference>
<keyword evidence="5" id="KW-0812">Transmembrane</keyword>
<evidence type="ECO:0008006" key="8">
    <source>
        <dbReference type="Google" id="ProtNLM"/>
    </source>
</evidence>
<dbReference type="EnsemblMetazoa" id="XM_012207809.1">
    <property type="protein sequence ID" value="XP_012063199.1"/>
    <property type="gene ID" value="LOC105626509"/>
</dbReference>
<evidence type="ECO:0000256" key="5">
    <source>
        <dbReference type="SAM" id="Phobius"/>
    </source>
</evidence>
<dbReference type="InParanoid" id="A0A158P091"/>
<dbReference type="KEGG" id="acep:105626509"/>
<dbReference type="GO" id="GO:0005739">
    <property type="term" value="C:mitochondrion"/>
    <property type="evidence" value="ECO:0007669"/>
    <property type="project" value="TreeGrafter"/>
</dbReference>
<dbReference type="FunCoup" id="A0A158P091">
    <property type="interactions" value="900"/>
</dbReference>
<keyword evidence="4" id="KW-0949">S-adenosyl-L-methionine</keyword>
<name>A0A158P091_ATTCE</name>
<keyword evidence="7" id="KW-1185">Reference proteome</keyword>
<evidence type="ECO:0000256" key="2">
    <source>
        <dbReference type="ARBA" id="ARBA00022603"/>
    </source>
</evidence>
<dbReference type="InterPro" id="IPR026170">
    <property type="entry name" value="FAM173A/B"/>
</dbReference>
<keyword evidence="5" id="KW-0472">Membrane</keyword>
<dbReference type="GO" id="GO:1905706">
    <property type="term" value="P:regulation of mitochondrial ATP synthesis coupled proton transport"/>
    <property type="evidence" value="ECO:0007669"/>
    <property type="project" value="TreeGrafter"/>
</dbReference>
<evidence type="ECO:0000256" key="3">
    <source>
        <dbReference type="ARBA" id="ARBA00022679"/>
    </source>
</evidence>
<dbReference type="OrthoDB" id="66144at2759"/>
<dbReference type="EMBL" id="ADTU01004623">
    <property type="status" value="NOT_ANNOTATED_CDS"/>
    <property type="molecule type" value="Genomic_DNA"/>
</dbReference>
<dbReference type="SUPFAM" id="SSF53335">
    <property type="entry name" value="S-adenosyl-L-methionine-dependent methyltransferases"/>
    <property type="match status" value="1"/>
</dbReference>
<evidence type="ECO:0000313" key="7">
    <source>
        <dbReference type="Proteomes" id="UP000005205"/>
    </source>
</evidence>
<dbReference type="STRING" id="12957.A0A158P091"/>
<reference evidence="7" key="1">
    <citation type="journal article" date="2011" name="PLoS Genet.">
        <title>The genome sequence of the leaf-cutter ant Atta cephalotes reveals insights into its obligate symbiotic lifestyle.</title>
        <authorList>
            <person name="Suen G."/>
            <person name="Teiling C."/>
            <person name="Li L."/>
            <person name="Holt C."/>
            <person name="Abouheif E."/>
            <person name="Bornberg-Bauer E."/>
            <person name="Bouffard P."/>
            <person name="Caldera E.J."/>
            <person name="Cash E."/>
            <person name="Cavanaugh A."/>
            <person name="Denas O."/>
            <person name="Elhaik E."/>
            <person name="Fave M.J."/>
            <person name="Gadau J."/>
            <person name="Gibson J.D."/>
            <person name="Graur D."/>
            <person name="Grubbs K.J."/>
            <person name="Hagen D.E."/>
            <person name="Harkins T.T."/>
            <person name="Helmkampf M."/>
            <person name="Hu H."/>
            <person name="Johnson B.R."/>
            <person name="Kim J."/>
            <person name="Marsh S.E."/>
            <person name="Moeller J.A."/>
            <person name="Munoz-Torres M.C."/>
            <person name="Murphy M.C."/>
            <person name="Naughton M.C."/>
            <person name="Nigam S."/>
            <person name="Overson R."/>
            <person name="Rajakumar R."/>
            <person name="Reese J.T."/>
            <person name="Scott J.J."/>
            <person name="Smith C.R."/>
            <person name="Tao S."/>
            <person name="Tsutsui N.D."/>
            <person name="Viljakainen L."/>
            <person name="Wissler L."/>
            <person name="Yandell M.D."/>
            <person name="Zimmer F."/>
            <person name="Taylor J."/>
            <person name="Slater S.C."/>
            <person name="Clifton S.W."/>
            <person name="Warren W.C."/>
            <person name="Elsik C.G."/>
            <person name="Smith C.D."/>
            <person name="Weinstock G.M."/>
            <person name="Gerardo N.M."/>
            <person name="Currie C.R."/>
        </authorList>
    </citation>
    <scope>NUCLEOTIDE SEQUENCE [LARGE SCALE GENOMIC DNA]</scope>
</reference>
<comment type="similarity">
    <text evidence="1">Belongs to the ANT/ATPSC lysine N-methyltransferase family.</text>
</comment>
<evidence type="ECO:0000256" key="4">
    <source>
        <dbReference type="ARBA" id="ARBA00022691"/>
    </source>
</evidence>
<gene>
    <name evidence="6" type="primary">105626509</name>
</gene>
<reference evidence="6" key="2">
    <citation type="submission" date="2016-04" db="UniProtKB">
        <authorList>
            <consortium name="EnsemblMetazoa"/>
        </authorList>
    </citation>
    <scope>IDENTIFICATION</scope>
</reference>
<evidence type="ECO:0000313" key="6">
    <source>
        <dbReference type="EnsemblMetazoa" id="XP_012063199.1"/>
    </source>
</evidence>
<dbReference type="InterPro" id="IPR029063">
    <property type="entry name" value="SAM-dependent_MTases_sf"/>
</dbReference>
<dbReference type="Gene3D" id="3.40.50.150">
    <property type="entry name" value="Vaccinia Virus protein VP39"/>
    <property type="match status" value="1"/>
</dbReference>
<accession>A0A158P091</accession>
<dbReference type="AlphaFoldDB" id="A0A158P091"/>